<dbReference type="GO" id="GO:0032161">
    <property type="term" value="C:cleavage apparatus septin structure"/>
    <property type="evidence" value="ECO:0007669"/>
    <property type="project" value="UniProtKB-ARBA"/>
</dbReference>
<accession>A0A427YGN8</accession>
<organism evidence="7 8">
    <name type="scientific">Saitozyma podzolica</name>
    <dbReference type="NCBI Taxonomy" id="1890683"/>
    <lineage>
        <taxon>Eukaryota</taxon>
        <taxon>Fungi</taxon>
        <taxon>Dikarya</taxon>
        <taxon>Basidiomycota</taxon>
        <taxon>Agaricomycotina</taxon>
        <taxon>Tremellomycetes</taxon>
        <taxon>Tremellales</taxon>
        <taxon>Trimorphomycetaceae</taxon>
        <taxon>Saitozyma</taxon>
    </lineage>
</organism>
<dbReference type="AlphaFoldDB" id="A0A427YGN8"/>
<dbReference type="Proteomes" id="UP000279259">
    <property type="component" value="Unassembled WGS sequence"/>
</dbReference>
<dbReference type="FunFam" id="3.40.50.300:FF:000260">
    <property type="entry name" value="Cell division control 10"/>
    <property type="match status" value="1"/>
</dbReference>
<reference evidence="7 8" key="1">
    <citation type="submission" date="2018-11" db="EMBL/GenBank/DDBJ databases">
        <title>Genome sequence of Saitozyma podzolica DSM 27192.</title>
        <authorList>
            <person name="Aliyu H."/>
            <person name="Gorte O."/>
            <person name="Ochsenreither K."/>
        </authorList>
    </citation>
    <scope>NUCLEOTIDE SEQUENCE [LARGE SCALE GENOMIC DNA]</scope>
    <source>
        <strain evidence="7 8">DSM 27192</strain>
    </source>
</reference>
<evidence type="ECO:0000259" key="6">
    <source>
        <dbReference type="PROSITE" id="PS51719"/>
    </source>
</evidence>
<evidence type="ECO:0000256" key="1">
    <source>
        <dbReference type="ARBA" id="ARBA00022618"/>
    </source>
</evidence>
<protein>
    <submittedName>
        <fullName evidence="7">Cell division control protein</fullName>
    </submittedName>
</protein>
<dbReference type="InterPro" id="IPR027417">
    <property type="entry name" value="P-loop_NTPase"/>
</dbReference>
<evidence type="ECO:0000256" key="2">
    <source>
        <dbReference type="ARBA" id="ARBA00022741"/>
    </source>
</evidence>
<evidence type="ECO:0000256" key="4">
    <source>
        <dbReference type="ARBA" id="ARBA00023306"/>
    </source>
</evidence>
<dbReference type="InterPro" id="IPR016491">
    <property type="entry name" value="Septin"/>
</dbReference>
<keyword evidence="1 7" id="KW-0132">Cell division</keyword>
<gene>
    <name evidence="7" type="primary">CDC10</name>
    <name evidence="7" type="ORF">EHS25_001511</name>
</gene>
<dbReference type="OrthoDB" id="416553at2759"/>
<feature type="domain" description="Septin-type G" evidence="6">
    <location>
        <begin position="61"/>
        <end position="333"/>
    </location>
</feature>
<dbReference type="Gene3D" id="3.40.50.300">
    <property type="entry name" value="P-loop containing nucleotide triphosphate hydrolases"/>
    <property type="match status" value="1"/>
</dbReference>
<sequence length="347" mass="39477">MATSMVSQPEEITAGSYVGFDIHRPPSTLYRPVSLRSIATPLTSLIPSAITRQIEFKLVKRGFQFNVMVVGQTGLGKSTLINTLFASHLVESKGRTEPEVAPRATTEIHPQSHVIVENGVKLRLNIIDTPGYGDQINNDGCWDPIVKYIKDQHSAYLRKELTAMRDRFIPDTRIHCCLFFINPTGHTLKPIDIVVLKKLAEVVNVVPVIAKADSLTLEEREVFKQRVMSEMLHNQIRLYPFDSEDNDEEELQLNERIREMLPFAVVGSERTVVIDGKPVRGRKNRWGVINCEDERHCEFVYLRNFLTRTHLQDLIETTAQIHYETFRSKQLLALKESSAKAQQASQA</sequence>
<dbReference type="EMBL" id="RSCD01000011">
    <property type="protein sequence ID" value="RSH90177.1"/>
    <property type="molecule type" value="Genomic_DNA"/>
</dbReference>
<dbReference type="InterPro" id="IPR030379">
    <property type="entry name" value="G_SEPTIN_dom"/>
</dbReference>
<dbReference type="GO" id="GO:0043934">
    <property type="term" value="P:sporulation"/>
    <property type="evidence" value="ECO:0007669"/>
    <property type="project" value="UniProtKB-ARBA"/>
</dbReference>
<dbReference type="PIRSF" id="PIRSF006698">
    <property type="entry name" value="Septin"/>
    <property type="match status" value="1"/>
</dbReference>
<dbReference type="GO" id="GO:0005525">
    <property type="term" value="F:GTP binding"/>
    <property type="evidence" value="ECO:0007669"/>
    <property type="project" value="UniProtKB-KW"/>
</dbReference>
<dbReference type="PANTHER" id="PTHR18884">
    <property type="entry name" value="SEPTIN"/>
    <property type="match status" value="1"/>
</dbReference>
<dbReference type="PROSITE" id="PS51719">
    <property type="entry name" value="G_SEPTIN"/>
    <property type="match status" value="1"/>
</dbReference>
<comment type="caution">
    <text evidence="7">The sequence shown here is derived from an EMBL/GenBank/DDBJ whole genome shotgun (WGS) entry which is preliminary data.</text>
</comment>
<evidence type="ECO:0000313" key="7">
    <source>
        <dbReference type="EMBL" id="RSH90177.1"/>
    </source>
</evidence>
<keyword evidence="4" id="KW-0131">Cell cycle</keyword>
<keyword evidence="3 5" id="KW-0342">GTP-binding</keyword>
<keyword evidence="2 5" id="KW-0547">Nucleotide-binding</keyword>
<name>A0A427YGN8_9TREE</name>
<dbReference type="CDD" id="cd01850">
    <property type="entry name" value="CDC_Septin"/>
    <property type="match status" value="1"/>
</dbReference>
<evidence type="ECO:0000256" key="3">
    <source>
        <dbReference type="ARBA" id="ARBA00023134"/>
    </source>
</evidence>
<dbReference type="GO" id="GO:0000921">
    <property type="term" value="P:septin ring assembly"/>
    <property type="evidence" value="ECO:0007669"/>
    <property type="project" value="UniProtKB-ARBA"/>
</dbReference>
<comment type="similarity">
    <text evidence="5">Belongs to the TRAFAC class TrmE-Era-EngA-EngB-Septin-like GTPase superfamily. Septin GTPase family.</text>
</comment>
<evidence type="ECO:0000256" key="5">
    <source>
        <dbReference type="RuleBase" id="RU004560"/>
    </source>
</evidence>
<dbReference type="STRING" id="1890683.A0A427YGN8"/>
<dbReference type="SUPFAM" id="SSF52540">
    <property type="entry name" value="P-loop containing nucleoside triphosphate hydrolases"/>
    <property type="match status" value="1"/>
</dbReference>
<evidence type="ECO:0000313" key="8">
    <source>
        <dbReference type="Proteomes" id="UP000279259"/>
    </source>
</evidence>
<proteinExistence type="inferred from homology"/>
<dbReference type="GO" id="GO:0051301">
    <property type="term" value="P:cell division"/>
    <property type="evidence" value="ECO:0007669"/>
    <property type="project" value="UniProtKB-KW"/>
</dbReference>
<keyword evidence="8" id="KW-1185">Reference proteome</keyword>
<dbReference type="Pfam" id="PF00735">
    <property type="entry name" value="Septin"/>
    <property type="match status" value="1"/>
</dbReference>